<gene>
    <name evidence="2" type="ORF">BkAM31D_07325</name>
</gene>
<evidence type="ECO:0000313" key="3">
    <source>
        <dbReference type="Proteomes" id="UP000193006"/>
    </source>
</evidence>
<dbReference type="STRING" id="199441.BkAM31D_07325"/>
<dbReference type="AlphaFoldDB" id="A0A1X9M8F7"/>
<proteinExistence type="predicted"/>
<evidence type="ECO:0000313" key="2">
    <source>
        <dbReference type="EMBL" id="ARK29686.1"/>
    </source>
</evidence>
<evidence type="ECO:0008006" key="4">
    <source>
        <dbReference type="Google" id="ProtNLM"/>
    </source>
</evidence>
<dbReference type="RefSeq" id="WP_066154505.1">
    <property type="nucleotide sequence ID" value="NZ_CP020814.1"/>
</dbReference>
<protein>
    <recommendedName>
        <fullName evidence="4">DUF4179 domain-containing protein</fullName>
    </recommendedName>
</protein>
<dbReference type="KEGG" id="bkw:BkAM31D_07325"/>
<reference evidence="2 3" key="1">
    <citation type="submission" date="2017-04" db="EMBL/GenBank/DDBJ databases">
        <title>Bacillus krulwichiae AM31D Genome sequencing and assembly.</title>
        <authorList>
            <person name="Krulwich T.A."/>
            <person name="Anastor L."/>
            <person name="Ehrlich R."/>
            <person name="Ehrlich G.D."/>
            <person name="Janto B."/>
        </authorList>
    </citation>
    <scope>NUCLEOTIDE SEQUENCE [LARGE SCALE GENOMIC DNA]</scope>
    <source>
        <strain evidence="2 3">AM31D</strain>
    </source>
</reference>
<keyword evidence="1" id="KW-0472">Membrane</keyword>
<keyword evidence="3" id="KW-1185">Reference proteome</keyword>
<name>A0A1X9M8F7_9BACI</name>
<dbReference type="Proteomes" id="UP000193006">
    <property type="component" value="Chromosome"/>
</dbReference>
<evidence type="ECO:0000256" key="1">
    <source>
        <dbReference type="SAM" id="Phobius"/>
    </source>
</evidence>
<organism evidence="2 3">
    <name type="scientific">Halalkalibacter krulwichiae</name>
    <dbReference type="NCBI Taxonomy" id="199441"/>
    <lineage>
        <taxon>Bacteria</taxon>
        <taxon>Bacillati</taxon>
        <taxon>Bacillota</taxon>
        <taxon>Bacilli</taxon>
        <taxon>Bacillales</taxon>
        <taxon>Bacillaceae</taxon>
        <taxon>Halalkalibacter</taxon>
    </lineage>
</organism>
<accession>A0A1X9M8F7</accession>
<feature type="transmembrane region" description="Helical" evidence="1">
    <location>
        <begin position="42"/>
        <end position="63"/>
    </location>
</feature>
<keyword evidence="1" id="KW-1133">Transmembrane helix</keyword>
<dbReference type="EMBL" id="CP020814">
    <property type="protein sequence ID" value="ARK29686.1"/>
    <property type="molecule type" value="Genomic_DNA"/>
</dbReference>
<sequence length="440" mass="49432">MNNKVKQELERIEIPKELHMRAKLGVKRAKSEQPKRRFKKTVTIPLVASLFLVFSVGVGAATIPSFNNLLSIVSPQTALFLQPIETSSEDDGIKMEVVAAMNDDEMAVIYVTMQDLTGNRIDKTLDLYDYSLTEGHMFNSQIVDYDETTNTATLRIQANGGKALNNKKINFHISSFLSHKHKFEEIKVDADLMKIKDNIPKTIPLDMNNISGGGGKTFGDLKEQGTVQVLKPDETELYLQKINFMHISNLGFINNRLHIQTKWTGDDIDSHGDLYLIDTSGNKIHASNIYFGVDKLGNTNYGNEYIEYIFDIDNLDINRLNLMGDFVSNGNHTKGNWNTTFKIQSVDKEKKMDFSKNFGTWRANRITVSPLGITLYGNGDFNNSNKIVVSAKMNDGSVQTLDSMTSFSENKKVKAKFLSSLPLDISKIESINIDGTKIDF</sequence>
<keyword evidence="1" id="KW-0812">Transmembrane</keyword>